<comment type="caution">
    <text evidence="2">The sequence shown here is derived from an EMBL/GenBank/DDBJ whole genome shotgun (WGS) entry which is preliminary data.</text>
</comment>
<protein>
    <submittedName>
        <fullName evidence="2">Uncharacterized protein</fullName>
    </submittedName>
</protein>
<accession>A0A5C6P332</accession>
<evidence type="ECO:0000313" key="2">
    <source>
        <dbReference type="EMBL" id="TWW74204.1"/>
    </source>
</evidence>
<dbReference type="PANTHER" id="PTHR45913:SF11">
    <property type="entry name" value="EPM2A-INTERACTING PROTEIN 1"/>
    <property type="match status" value="1"/>
</dbReference>
<dbReference type="AlphaFoldDB" id="A0A5C6P332"/>
<reference evidence="2 3" key="1">
    <citation type="submission" date="2019-04" db="EMBL/GenBank/DDBJ databases">
        <title>Chromosome genome assembly for Takifugu flavidus.</title>
        <authorList>
            <person name="Xiao S."/>
        </authorList>
    </citation>
    <scope>NUCLEOTIDE SEQUENCE [LARGE SCALE GENOMIC DNA]</scope>
    <source>
        <strain evidence="2">HTHZ2018</strain>
        <tissue evidence="2">Muscle</tissue>
    </source>
</reference>
<gene>
    <name evidence="2" type="ORF">D4764_14G0002050</name>
</gene>
<keyword evidence="3" id="KW-1185">Reference proteome</keyword>
<feature type="region of interest" description="Disordered" evidence="1">
    <location>
        <begin position="81"/>
        <end position="129"/>
    </location>
</feature>
<dbReference type="PANTHER" id="PTHR45913">
    <property type="entry name" value="EPM2A-INTERACTING PROTEIN 1"/>
    <property type="match status" value="1"/>
</dbReference>
<name>A0A5C6P332_9TELE</name>
<dbReference type="Proteomes" id="UP000324091">
    <property type="component" value="Chromosome 14"/>
</dbReference>
<dbReference type="EMBL" id="RHFK02000006">
    <property type="protein sequence ID" value="TWW74204.1"/>
    <property type="molecule type" value="Genomic_DNA"/>
</dbReference>
<organism evidence="2 3">
    <name type="scientific">Takifugu flavidus</name>
    <name type="common">sansaifugu</name>
    <dbReference type="NCBI Taxonomy" id="433684"/>
    <lineage>
        <taxon>Eukaryota</taxon>
        <taxon>Metazoa</taxon>
        <taxon>Chordata</taxon>
        <taxon>Craniata</taxon>
        <taxon>Vertebrata</taxon>
        <taxon>Euteleostomi</taxon>
        <taxon>Actinopterygii</taxon>
        <taxon>Neopterygii</taxon>
        <taxon>Teleostei</taxon>
        <taxon>Neoteleostei</taxon>
        <taxon>Acanthomorphata</taxon>
        <taxon>Eupercaria</taxon>
        <taxon>Tetraodontiformes</taxon>
        <taxon>Tetradontoidea</taxon>
        <taxon>Tetraodontidae</taxon>
        <taxon>Takifugu</taxon>
    </lineage>
</organism>
<evidence type="ECO:0000313" key="3">
    <source>
        <dbReference type="Proteomes" id="UP000324091"/>
    </source>
</evidence>
<evidence type="ECO:0000256" key="1">
    <source>
        <dbReference type="SAM" id="MobiDB-lite"/>
    </source>
</evidence>
<sequence length="129" mass="13999">MDMEQKLQKVEELKPGLKSGQALFRKAKSQSEAAVKASLILAEEIAQSARPFPEGDFIKHCMLKVYQGSPTRCSRCERPATDGAPAVSGPLQTGLPLRAARYRRGSRYERPTTDGAPAMSGPLQTGLLL</sequence>
<proteinExistence type="predicted"/>